<dbReference type="PATRIC" id="fig|742737.3.peg.1306"/>
<reference evidence="1 2" key="1">
    <citation type="submission" date="2011-08" db="EMBL/GenBank/DDBJ databases">
        <title>The Genome Sequence of Clostridium hathewayi WAL-18680.</title>
        <authorList>
            <consortium name="The Broad Institute Genome Sequencing Platform"/>
            <person name="Earl A."/>
            <person name="Ward D."/>
            <person name="Feldgarden M."/>
            <person name="Gevers D."/>
            <person name="Finegold S.M."/>
            <person name="Summanen P.H."/>
            <person name="Molitoris D.R."/>
            <person name="Song M."/>
            <person name="Daigneault M."/>
            <person name="Allen-Vercoe E."/>
            <person name="Young S.K."/>
            <person name="Zeng Q."/>
            <person name="Gargeya S."/>
            <person name="Fitzgerald M."/>
            <person name="Haas B."/>
            <person name="Abouelleil A."/>
            <person name="Alvarado L."/>
            <person name="Arachchi H.M."/>
            <person name="Berlin A."/>
            <person name="Brown A."/>
            <person name="Chapman S.B."/>
            <person name="Chen Z."/>
            <person name="Dunbar C."/>
            <person name="Freedman E."/>
            <person name="Gearin G."/>
            <person name="Gellesch M."/>
            <person name="Goldberg J."/>
            <person name="Griggs A."/>
            <person name="Gujja S."/>
            <person name="Heiman D."/>
            <person name="Howarth C."/>
            <person name="Larson L."/>
            <person name="Lui A."/>
            <person name="MacDonald P.J.P."/>
            <person name="Montmayeur A."/>
            <person name="Murphy C."/>
            <person name="Neiman D."/>
            <person name="Pearson M."/>
            <person name="Priest M."/>
            <person name="Roberts A."/>
            <person name="Saif S."/>
            <person name="Shea T."/>
            <person name="Shenoy N."/>
            <person name="Sisk P."/>
            <person name="Stolte C."/>
            <person name="Sykes S."/>
            <person name="Wortman J."/>
            <person name="Nusbaum C."/>
            <person name="Birren B."/>
        </authorList>
    </citation>
    <scope>NUCLEOTIDE SEQUENCE [LARGE SCALE GENOMIC DNA]</scope>
    <source>
        <strain evidence="1 2">WAL-18680</strain>
    </source>
</reference>
<dbReference type="EMBL" id="ADLN01000012">
    <property type="protein sequence ID" value="EHI60733.1"/>
    <property type="molecule type" value="Genomic_DNA"/>
</dbReference>
<gene>
    <name evidence="1" type="ORF">HMPREF9473_01297</name>
</gene>
<dbReference type="AlphaFoldDB" id="G5ICW2"/>
<evidence type="ECO:0000313" key="2">
    <source>
        <dbReference type="Proteomes" id="UP000005384"/>
    </source>
</evidence>
<comment type="caution">
    <text evidence="1">The sequence shown here is derived from an EMBL/GenBank/DDBJ whole genome shotgun (WGS) entry which is preliminary data.</text>
</comment>
<evidence type="ECO:0000313" key="1">
    <source>
        <dbReference type="EMBL" id="EHI60733.1"/>
    </source>
</evidence>
<dbReference type="Proteomes" id="UP000005384">
    <property type="component" value="Unassembled WGS sequence"/>
</dbReference>
<dbReference type="RefSeq" id="WP_006779282.1">
    <property type="nucleotide sequence ID" value="NZ_CP040506.1"/>
</dbReference>
<organism evidence="1 2">
    <name type="scientific">Hungatella hathewayi WAL-18680</name>
    <dbReference type="NCBI Taxonomy" id="742737"/>
    <lineage>
        <taxon>Bacteria</taxon>
        <taxon>Bacillati</taxon>
        <taxon>Bacillota</taxon>
        <taxon>Clostridia</taxon>
        <taxon>Lachnospirales</taxon>
        <taxon>Lachnospiraceae</taxon>
        <taxon>Hungatella</taxon>
    </lineage>
</organism>
<sequence length="228" mass="24177">MNKRIIGYVGITAAVLLCLGIQEPAAAQGRERPVGTVEETKVEFSMLAESRSVETELRGTIDVSLISAALPSDVEFTVNPEGIFDAAANPGGQILCPSPAEFKITNNSVVPVRLEIAEVGDIRQGDMAFSETFPGGPPQNFRLVDQVSEVKEFGTAILVLGTAGRGYSSEADFEQYAICPGKTNILVADLGAGEETGLQIYGKVSADFYGAYQFTVRPVLKISAVRAG</sequence>
<name>G5ICW2_9FIRM</name>
<protein>
    <submittedName>
        <fullName evidence="1">Uncharacterized protein</fullName>
    </submittedName>
</protein>
<proteinExistence type="predicted"/>
<accession>G5ICW2</accession>
<keyword evidence="2" id="KW-1185">Reference proteome</keyword>
<dbReference type="HOGENOM" id="CLU_094166_0_0_9"/>